<keyword evidence="3" id="KW-1185">Reference proteome</keyword>
<evidence type="ECO:0000256" key="1">
    <source>
        <dbReference type="SAM" id="Phobius"/>
    </source>
</evidence>
<name>A0A9P4PIY4_9PLEO</name>
<evidence type="ECO:0000313" key="3">
    <source>
        <dbReference type="Proteomes" id="UP000799764"/>
    </source>
</evidence>
<reference evidence="2" key="1">
    <citation type="journal article" date="2020" name="Stud. Mycol.">
        <title>101 Dothideomycetes genomes: a test case for predicting lifestyles and emergence of pathogens.</title>
        <authorList>
            <person name="Haridas S."/>
            <person name="Albert R."/>
            <person name="Binder M."/>
            <person name="Bloem J."/>
            <person name="Labutti K."/>
            <person name="Salamov A."/>
            <person name="Andreopoulos B."/>
            <person name="Baker S."/>
            <person name="Barry K."/>
            <person name="Bills G."/>
            <person name="Bluhm B."/>
            <person name="Cannon C."/>
            <person name="Castanera R."/>
            <person name="Culley D."/>
            <person name="Daum C."/>
            <person name="Ezra D."/>
            <person name="Gonzalez J."/>
            <person name="Henrissat B."/>
            <person name="Kuo A."/>
            <person name="Liang C."/>
            <person name="Lipzen A."/>
            <person name="Lutzoni F."/>
            <person name="Magnuson J."/>
            <person name="Mondo S."/>
            <person name="Nolan M."/>
            <person name="Ohm R."/>
            <person name="Pangilinan J."/>
            <person name="Park H.-J."/>
            <person name="Ramirez L."/>
            <person name="Alfaro M."/>
            <person name="Sun H."/>
            <person name="Tritt A."/>
            <person name="Yoshinaga Y."/>
            <person name="Zwiers L.-H."/>
            <person name="Turgeon B."/>
            <person name="Goodwin S."/>
            <person name="Spatafora J."/>
            <person name="Crous P."/>
            <person name="Grigoriev I."/>
        </authorList>
    </citation>
    <scope>NUCLEOTIDE SEQUENCE</scope>
    <source>
        <strain evidence="2">CBS 690.94</strain>
    </source>
</reference>
<keyword evidence="1" id="KW-0812">Transmembrane</keyword>
<evidence type="ECO:0000313" key="2">
    <source>
        <dbReference type="EMBL" id="KAF2445929.1"/>
    </source>
</evidence>
<accession>A0A9P4PIY4</accession>
<sequence length="138" mass="14808">MEDRGPSSLAAVSRLKVAFGSCADVHGAVSRAVVKCAPSWTSAHGCLEGVHRWSWITGLAAELDYAGAALPPRPVTSCFRAAYFARHFAVYFGHIRSSGFWLLASGFWLLASGFWLLAGRRPGGSYDAVRAVSFAVLM</sequence>
<dbReference type="Proteomes" id="UP000799764">
    <property type="component" value="Unassembled WGS sequence"/>
</dbReference>
<comment type="caution">
    <text evidence="2">The sequence shown here is derived from an EMBL/GenBank/DDBJ whole genome shotgun (WGS) entry which is preliminary data.</text>
</comment>
<feature type="transmembrane region" description="Helical" evidence="1">
    <location>
        <begin position="100"/>
        <end position="118"/>
    </location>
</feature>
<gene>
    <name evidence="2" type="ORF">P171DRAFT_276203</name>
</gene>
<proteinExistence type="predicted"/>
<keyword evidence="1" id="KW-0472">Membrane</keyword>
<dbReference type="AlphaFoldDB" id="A0A9P4PIY4"/>
<dbReference type="OrthoDB" id="5429881at2759"/>
<organism evidence="2 3">
    <name type="scientific">Karstenula rhodostoma CBS 690.94</name>
    <dbReference type="NCBI Taxonomy" id="1392251"/>
    <lineage>
        <taxon>Eukaryota</taxon>
        <taxon>Fungi</taxon>
        <taxon>Dikarya</taxon>
        <taxon>Ascomycota</taxon>
        <taxon>Pezizomycotina</taxon>
        <taxon>Dothideomycetes</taxon>
        <taxon>Pleosporomycetidae</taxon>
        <taxon>Pleosporales</taxon>
        <taxon>Massarineae</taxon>
        <taxon>Didymosphaeriaceae</taxon>
        <taxon>Karstenula</taxon>
    </lineage>
</organism>
<dbReference type="EMBL" id="MU001499">
    <property type="protein sequence ID" value="KAF2445929.1"/>
    <property type="molecule type" value="Genomic_DNA"/>
</dbReference>
<protein>
    <submittedName>
        <fullName evidence="2">Uncharacterized protein</fullName>
    </submittedName>
</protein>
<keyword evidence="1" id="KW-1133">Transmembrane helix</keyword>